<feature type="chain" id="PRO_5040465754" evidence="2">
    <location>
        <begin position="23"/>
        <end position="202"/>
    </location>
</feature>
<reference evidence="3" key="1">
    <citation type="submission" date="2021-02" db="EMBL/GenBank/DDBJ databases">
        <authorList>
            <person name="Nieuwenhuis M."/>
            <person name="Van De Peppel L.J.J."/>
        </authorList>
    </citation>
    <scope>NUCLEOTIDE SEQUENCE</scope>
    <source>
        <strain evidence="3">D49</strain>
    </source>
</reference>
<keyword evidence="2" id="KW-0732">Signal</keyword>
<evidence type="ECO:0000313" key="4">
    <source>
        <dbReference type="Proteomes" id="UP000717328"/>
    </source>
</evidence>
<reference evidence="3" key="2">
    <citation type="submission" date="2021-10" db="EMBL/GenBank/DDBJ databases">
        <title>Phylogenomics reveals ancestral predisposition of the termite-cultivated fungus Termitomyces towards a domesticated lifestyle.</title>
        <authorList>
            <person name="Auxier B."/>
            <person name="Grum-Grzhimaylo A."/>
            <person name="Cardenas M.E."/>
            <person name="Lodge J.D."/>
            <person name="Laessoe T."/>
            <person name="Pedersen O."/>
            <person name="Smith M.E."/>
            <person name="Kuyper T.W."/>
            <person name="Franco-Molano E.A."/>
            <person name="Baroni T.J."/>
            <person name="Aanen D.K."/>
        </authorList>
    </citation>
    <scope>NUCLEOTIDE SEQUENCE</scope>
    <source>
        <strain evidence="3">D49</strain>
    </source>
</reference>
<organism evidence="3 4">
    <name type="scientific">Sphagnurus paluster</name>
    <dbReference type="NCBI Taxonomy" id="117069"/>
    <lineage>
        <taxon>Eukaryota</taxon>
        <taxon>Fungi</taxon>
        <taxon>Dikarya</taxon>
        <taxon>Basidiomycota</taxon>
        <taxon>Agaricomycotina</taxon>
        <taxon>Agaricomycetes</taxon>
        <taxon>Agaricomycetidae</taxon>
        <taxon>Agaricales</taxon>
        <taxon>Tricholomatineae</taxon>
        <taxon>Lyophyllaceae</taxon>
        <taxon>Sphagnurus</taxon>
    </lineage>
</organism>
<evidence type="ECO:0000256" key="2">
    <source>
        <dbReference type="SAM" id="SignalP"/>
    </source>
</evidence>
<comment type="caution">
    <text evidence="3">The sequence shown here is derived from an EMBL/GenBank/DDBJ whole genome shotgun (WGS) entry which is preliminary data.</text>
</comment>
<name>A0A9P7K5P1_9AGAR</name>
<keyword evidence="4" id="KW-1185">Reference proteome</keyword>
<sequence>MRLSTTFIFSALATLILPVVGAAHYPRSKTLTTKHGSLKAPPPQAVVERQHHVKRDLIDLCISVDAGVLATIIGLLDPLAAKVLLIHTQAQQSIRVGLEHFSRFRHRYSLGPAPRWTKQPSGSPPASGTSLRSMRTDAPFADESIESDKIVAWGATVHLPTTFPPHLCRRASVCLRMRFAVYSYWKGLRLSSTSDGVQWEMR</sequence>
<dbReference type="EMBL" id="JABCKI010005841">
    <property type="protein sequence ID" value="KAG5637304.1"/>
    <property type="molecule type" value="Genomic_DNA"/>
</dbReference>
<feature type="signal peptide" evidence="2">
    <location>
        <begin position="1"/>
        <end position="22"/>
    </location>
</feature>
<feature type="region of interest" description="Disordered" evidence="1">
    <location>
        <begin position="112"/>
        <end position="134"/>
    </location>
</feature>
<gene>
    <name evidence="3" type="ORF">H0H81_005047</name>
</gene>
<evidence type="ECO:0000313" key="3">
    <source>
        <dbReference type="EMBL" id="KAG5637304.1"/>
    </source>
</evidence>
<protein>
    <submittedName>
        <fullName evidence="3">Uncharacterized protein</fullName>
    </submittedName>
</protein>
<evidence type="ECO:0000256" key="1">
    <source>
        <dbReference type="SAM" id="MobiDB-lite"/>
    </source>
</evidence>
<dbReference type="Proteomes" id="UP000717328">
    <property type="component" value="Unassembled WGS sequence"/>
</dbReference>
<dbReference type="AlphaFoldDB" id="A0A9P7K5P1"/>
<accession>A0A9P7K5P1</accession>
<proteinExistence type="predicted"/>
<feature type="compositionally biased region" description="Polar residues" evidence="1">
    <location>
        <begin position="118"/>
        <end position="133"/>
    </location>
</feature>